<evidence type="ECO:0000313" key="2">
    <source>
        <dbReference type="Proteomes" id="UP000228535"/>
    </source>
</evidence>
<name>A0A2M9BPZ9_9BACT</name>
<gene>
    <name evidence="1" type="ORF">CLV45_1449</name>
</gene>
<dbReference type="Proteomes" id="UP000228535">
    <property type="component" value="Unassembled WGS sequence"/>
</dbReference>
<comment type="caution">
    <text evidence="1">The sequence shown here is derived from an EMBL/GenBank/DDBJ whole genome shotgun (WGS) entry which is preliminary data.</text>
</comment>
<reference evidence="1 2" key="1">
    <citation type="submission" date="2017-11" db="EMBL/GenBank/DDBJ databases">
        <title>Genomic Encyclopedia of Archaeal and Bacterial Type Strains, Phase II (KMG-II): From Individual Species to Whole Genera.</title>
        <authorList>
            <person name="Goeker M."/>
        </authorList>
    </citation>
    <scope>NUCLEOTIDE SEQUENCE [LARGE SCALE GENOMIC DNA]</scope>
    <source>
        <strain evidence="1 2">DSM 11115</strain>
    </source>
</reference>
<protein>
    <submittedName>
        <fullName evidence="1">Uncharacterized protein</fullName>
    </submittedName>
</protein>
<dbReference type="AlphaFoldDB" id="A0A2M9BPZ9"/>
<accession>A0A2M9BPZ9</accession>
<evidence type="ECO:0000313" key="1">
    <source>
        <dbReference type="EMBL" id="PJJ60024.1"/>
    </source>
</evidence>
<organism evidence="1 2">
    <name type="scientific">Hymenobacter chitinivorans DSM 11115</name>
    <dbReference type="NCBI Taxonomy" id="1121954"/>
    <lineage>
        <taxon>Bacteria</taxon>
        <taxon>Pseudomonadati</taxon>
        <taxon>Bacteroidota</taxon>
        <taxon>Cytophagia</taxon>
        <taxon>Cytophagales</taxon>
        <taxon>Hymenobacteraceae</taxon>
        <taxon>Hymenobacter</taxon>
    </lineage>
</organism>
<proteinExistence type="predicted"/>
<sequence>MKKGLLLYAAAVFSIWIFHVLDYAYATKLKAPFYSTHFSEKRFVRFQGTDVTHIEYEFDGSELQRVNDGLNTIDMESFHRISNDHVADVQYRDKNYSYTIHDGEEKYIIRHKP</sequence>
<dbReference type="EMBL" id="PGFA01000001">
    <property type="protein sequence ID" value="PJJ60024.1"/>
    <property type="molecule type" value="Genomic_DNA"/>
</dbReference>
<keyword evidence="2" id="KW-1185">Reference proteome</keyword>